<name>A0A841HRA7_9GAMM</name>
<feature type="region of interest" description="Disordered" evidence="1">
    <location>
        <begin position="1"/>
        <end position="36"/>
    </location>
</feature>
<proteinExistence type="predicted"/>
<feature type="transmembrane region" description="Helical" evidence="2">
    <location>
        <begin position="131"/>
        <end position="149"/>
    </location>
</feature>
<comment type="caution">
    <text evidence="3">The sequence shown here is derived from an EMBL/GenBank/DDBJ whole genome shotgun (WGS) entry which is preliminary data.</text>
</comment>
<sequence length="239" mass="26436">MNAHAHNVESAAPPRARAEHISIESTPDIATPQRQPHRRTLSKFTLASKLRRISTELSILQDHYLSVRQASGTEQPIKYVVDLRFVNARPVRVRNIAWVCLGLTIAFLLTSVGAFLWAYSQAEVLWAHPGFFGAVGALLVTAGAFTLFLRRTTEALQFKSVHGGATLISIIGGIGAAKAGKAFLVDLIKNINAAKQARPQPLPHFLRDEMREHHRLREANAITEQDYEASKARILAAHR</sequence>
<dbReference type="Proteomes" id="UP000588068">
    <property type="component" value="Unassembled WGS sequence"/>
</dbReference>
<keyword evidence="2" id="KW-1133">Transmembrane helix</keyword>
<accession>A0A841HRA7</accession>
<dbReference type="EMBL" id="JACHHZ010000004">
    <property type="protein sequence ID" value="MBB6094562.1"/>
    <property type="molecule type" value="Genomic_DNA"/>
</dbReference>
<dbReference type="AlphaFoldDB" id="A0A841HRA7"/>
<evidence type="ECO:0000313" key="3">
    <source>
        <dbReference type="EMBL" id="MBB6094562.1"/>
    </source>
</evidence>
<keyword evidence="4" id="KW-1185">Reference proteome</keyword>
<evidence type="ECO:0008006" key="5">
    <source>
        <dbReference type="Google" id="ProtNLM"/>
    </source>
</evidence>
<keyword evidence="2" id="KW-0472">Membrane</keyword>
<evidence type="ECO:0000313" key="4">
    <source>
        <dbReference type="Proteomes" id="UP000588068"/>
    </source>
</evidence>
<evidence type="ECO:0000256" key="1">
    <source>
        <dbReference type="SAM" id="MobiDB-lite"/>
    </source>
</evidence>
<organism evidence="3 4">
    <name type="scientific">Povalibacter uvarum</name>
    <dbReference type="NCBI Taxonomy" id="732238"/>
    <lineage>
        <taxon>Bacteria</taxon>
        <taxon>Pseudomonadati</taxon>
        <taxon>Pseudomonadota</taxon>
        <taxon>Gammaproteobacteria</taxon>
        <taxon>Steroidobacterales</taxon>
        <taxon>Steroidobacteraceae</taxon>
        <taxon>Povalibacter</taxon>
    </lineage>
</organism>
<feature type="transmembrane region" description="Helical" evidence="2">
    <location>
        <begin position="96"/>
        <end position="119"/>
    </location>
</feature>
<evidence type="ECO:0000256" key="2">
    <source>
        <dbReference type="SAM" id="Phobius"/>
    </source>
</evidence>
<reference evidence="3 4" key="1">
    <citation type="submission" date="2020-08" db="EMBL/GenBank/DDBJ databases">
        <title>Genomic Encyclopedia of Type Strains, Phase IV (KMG-IV): sequencing the most valuable type-strain genomes for metagenomic binning, comparative biology and taxonomic classification.</title>
        <authorList>
            <person name="Goeker M."/>
        </authorList>
    </citation>
    <scope>NUCLEOTIDE SEQUENCE [LARGE SCALE GENOMIC DNA]</scope>
    <source>
        <strain evidence="3 4">DSM 26723</strain>
    </source>
</reference>
<protein>
    <recommendedName>
        <fullName evidence="5">SHOCT domain-containing protein</fullName>
    </recommendedName>
</protein>
<keyword evidence="2" id="KW-0812">Transmembrane</keyword>
<gene>
    <name evidence="3" type="ORF">HNQ60_003449</name>
</gene>
<dbReference type="RefSeq" id="WP_184333976.1">
    <property type="nucleotide sequence ID" value="NZ_JACHHZ010000004.1"/>
</dbReference>